<dbReference type="EMBL" id="JANRMS010002093">
    <property type="protein sequence ID" value="KAJ3524358.1"/>
    <property type="molecule type" value="Genomic_DNA"/>
</dbReference>
<comment type="caution">
    <text evidence="1">The sequence shown here is derived from an EMBL/GenBank/DDBJ whole genome shotgun (WGS) entry which is preliminary data.</text>
</comment>
<sequence>MSSSLDSRARQICSQRWVPCFVAGATNMLDVLSKVPVPTRLSSRGCSLSVAANCKSNAALGLIHSCARGNKCGEKREREPHLAIGLGFRDKSPSTAQADGRTNATPSLTLSCLSKYRARQSSLVSTTMAYTHGVSSHSSILSSSGGTWAKEHADKALAEIGGLFAGFRYLDETEPASEAASNSSGPHADGHLRTYDSLELELEALSFTSFSSPSSNGAASVQQCDPQTIPSAHQIAWSSIRNVRHGMQILWQYFVNESLRLDLPIVHNLRNAYRDATGLREAGVFAFRNTLTGPPPNDLTKAFAFCSLSYVVSRLLHASGRLKKEDILAGVRLWLDALETKEEREAFRVLAQALWPEARTRLHLYDLGIDQHWEKLPTTVGRADYIPGIFPSTGLSPCSTLLQPQGWASFEAPAQEPHIEDLDQPRLGSPFAEPIAPENSMLNSFAGEESSVHAHNLMNMTYDTLHFSLGSDPPPNTVITTPPETWSSSGQFSHPNPDFSGQITMTNTAEPPSMSPAPSLEPSPDTAAHTNWLERLRDTMVFTAVVQYFQESRDFLYVLSGRGMLLNDPRSCLAWNQERLREKKHIRQEYLVRLVAEKHTKDAPSRGIVSVADLFVEIGYLQSVGDVQDYMTTIGKELIIDKVAYKEFREWVQVFRESAQPSPSSPNTDGGKAYVHPAPLNVNSGANYSI</sequence>
<keyword evidence="2" id="KW-1185">Reference proteome</keyword>
<organism evidence="1 2">
    <name type="scientific">Fusarium decemcellulare</name>
    <dbReference type="NCBI Taxonomy" id="57161"/>
    <lineage>
        <taxon>Eukaryota</taxon>
        <taxon>Fungi</taxon>
        <taxon>Dikarya</taxon>
        <taxon>Ascomycota</taxon>
        <taxon>Pezizomycotina</taxon>
        <taxon>Sordariomycetes</taxon>
        <taxon>Hypocreomycetidae</taxon>
        <taxon>Hypocreales</taxon>
        <taxon>Nectriaceae</taxon>
        <taxon>Fusarium</taxon>
        <taxon>Fusarium decemcellulare species complex</taxon>
    </lineage>
</organism>
<dbReference type="Proteomes" id="UP001148629">
    <property type="component" value="Unassembled WGS sequence"/>
</dbReference>
<evidence type="ECO:0000313" key="2">
    <source>
        <dbReference type="Proteomes" id="UP001148629"/>
    </source>
</evidence>
<protein>
    <submittedName>
        <fullName evidence="1">Uncharacterized protein</fullName>
    </submittedName>
</protein>
<name>A0ACC1RTH2_9HYPO</name>
<gene>
    <name evidence="1" type="ORF">NM208_g12086</name>
</gene>
<reference evidence="1" key="1">
    <citation type="submission" date="2022-08" db="EMBL/GenBank/DDBJ databases">
        <title>Genome Sequence of Fusarium decemcellulare.</title>
        <authorList>
            <person name="Buettner E."/>
        </authorList>
    </citation>
    <scope>NUCLEOTIDE SEQUENCE</scope>
    <source>
        <strain evidence="1">Babe19</strain>
    </source>
</reference>
<evidence type="ECO:0000313" key="1">
    <source>
        <dbReference type="EMBL" id="KAJ3524358.1"/>
    </source>
</evidence>
<accession>A0ACC1RTH2</accession>
<proteinExistence type="predicted"/>